<dbReference type="AlphaFoldDB" id="A0AAD7EYH8"/>
<reference evidence="1" key="1">
    <citation type="submission" date="2023-03" db="EMBL/GenBank/DDBJ databases">
        <title>Massive genome expansion in bonnet fungi (Mycena s.s.) driven by repeated elements and novel gene families across ecological guilds.</title>
        <authorList>
            <consortium name="Lawrence Berkeley National Laboratory"/>
            <person name="Harder C.B."/>
            <person name="Miyauchi S."/>
            <person name="Viragh M."/>
            <person name="Kuo A."/>
            <person name="Thoen E."/>
            <person name="Andreopoulos B."/>
            <person name="Lu D."/>
            <person name="Skrede I."/>
            <person name="Drula E."/>
            <person name="Henrissat B."/>
            <person name="Morin E."/>
            <person name="Kohler A."/>
            <person name="Barry K."/>
            <person name="LaButti K."/>
            <person name="Morin E."/>
            <person name="Salamov A."/>
            <person name="Lipzen A."/>
            <person name="Mereny Z."/>
            <person name="Hegedus B."/>
            <person name="Baldrian P."/>
            <person name="Stursova M."/>
            <person name="Weitz H."/>
            <person name="Taylor A."/>
            <person name="Grigoriev I.V."/>
            <person name="Nagy L.G."/>
            <person name="Martin F."/>
            <person name="Kauserud H."/>
        </authorList>
    </citation>
    <scope>NUCLEOTIDE SEQUENCE</scope>
    <source>
        <strain evidence="1">CBHHK002</strain>
    </source>
</reference>
<dbReference type="Proteomes" id="UP001218218">
    <property type="component" value="Unassembled WGS sequence"/>
</dbReference>
<evidence type="ECO:0000313" key="2">
    <source>
        <dbReference type="Proteomes" id="UP001218218"/>
    </source>
</evidence>
<evidence type="ECO:0000313" key="1">
    <source>
        <dbReference type="EMBL" id="KAJ7358195.1"/>
    </source>
</evidence>
<sequence length="203" mass="22430">MPAIQRITFPVSDAFSSDHNIFKSATDIVNTSAGYMFSFYGLQIEDKKTGYFVTVWQSSVPFNAFAEGTTYTNFMNTLQQAASGDLDSHYVDVNAVDPCIPLSAPVTEFVIFTMKEGIQSSDTYDLFERLTRGLDASKGAHPPSYWGSSRNRAGNHILVYVGWDTVEAHWEAVKEGTELHGVVQELLKQADIHIGHAQLVKAA</sequence>
<organism evidence="1 2">
    <name type="scientific">Mycena albidolilacea</name>
    <dbReference type="NCBI Taxonomy" id="1033008"/>
    <lineage>
        <taxon>Eukaryota</taxon>
        <taxon>Fungi</taxon>
        <taxon>Dikarya</taxon>
        <taxon>Basidiomycota</taxon>
        <taxon>Agaricomycotina</taxon>
        <taxon>Agaricomycetes</taxon>
        <taxon>Agaricomycetidae</taxon>
        <taxon>Agaricales</taxon>
        <taxon>Marasmiineae</taxon>
        <taxon>Mycenaceae</taxon>
        <taxon>Mycena</taxon>
    </lineage>
</organism>
<protein>
    <recommendedName>
        <fullName evidence="3">ABM domain-containing protein</fullName>
    </recommendedName>
</protein>
<keyword evidence="2" id="KW-1185">Reference proteome</keyword>
<proteinExistence type="predicted"/>
<evidence type="ECO:0008006" key="3">
    <source>
        <dbReference type="Google" id="ProtNLM"/>
    </source>
</evidence>
<dbReference type="Gene3D" id="3.30.70.100">
    <property type="match status" value="2"/>
</dbReference>
<gene>
    <name evidence="1" type="ORF">DFH08DRAFT_440079</name>
</gene>
<name>A0AAD7EYH8_9AGAR</name>
<accession>A0AAD7EYH8</accession>
<comment type="caution">
    <text evidence="1">The sequence shown here is derived from an EMBL/GenBank/DDBJ whole genome shotgun (WGS) entry which is preliminary data.</text>
</comment>
<dbReference type="EMBL" id="JARIHO010000007">
    <property type="protein sequence ID" value="KAJ7358195.1"/>
    <property type="molecule type" value="Genomic_DNA"/>
</dbReference>